<dbReference type="Pfam" id="PF24068">
    <property type="entry name" value="TPD1_C"/>
    <property type="match status" value="1"/>
</dbReference>
<proteinExistence type="predicted"/>
<name>A0A5P1FLM4_ASPOF</name>
<dbReference type="OMA" id="CAINSIQ"/>
<organism evidence="2 3">
    <name type="scientific">Asparagus officinalis</name>
    <name type="common">Garden asparagus</name>
    <dbReference type="NCBI Taxonomy" id="4686"/>
    <lineage>
        <taxon>Eukaryota</taxon>
        <taxon>Viridiplantae</taxon>
        <taxon>Streptophyta</taxon>
        <taxon>Embryophyta</taxon>
        <taxon>Tracheophyta</taxon>
        <taxon>Spermatophyta</taxon>
        <taxon>Magnoliopsida</taxon>
        <taxon>Liliopsida</taxon>
        <taxon>Asparagales</taxon>
        <taxon>Asparagaceae</taxon>
        <taxon>Asparagoideae</taxon>
        <taxon>Asparagus</taxon>
    </lineage>
</organism>
<dbReference type="GO" id="GO:0001709">
    <property type="term" value="P:cell fate determination"/>
    <property type="evidence" value="ECO:0007669"/>
    <property type="project" value="TreeGrafter"/>
</dbReference>
<evidence type="ECO:0000256" key="1">
    <source>
        <dbReference type="ARBA" id="ARBA00022729"/>
    </source>
</evidence>
<dbReference type="InterPro" id="IPR040361">
    <property type="entry name" value="TPD1"/>
</dbReference>
<dbReference type="PANTHER" id="PTHR33184:SF72">
    <property type="entry name" value="BETA-1,3-N-ACETYLGLUCOSAMINYLTRANSFERASE FAMILY PROTEIN"/>
    <property type="match status" value="1"/>
</dbReference>
<gene>
    <name evidence="2" type="ORF">A4U43_C02F11530</name>
</gene>
<dbReference type="AlphaFoldDB" id="A0A5P1FLM4"/>
<dbReference type="Proteomes" id="UP000243459">
    <property type="component" value="Chromosome 2"/>
</dbReference>
<dbReference type="EMBL" id="CM007382">
    <property type="protein sequence ID" value="ONK77859.1"/>
    <property type="molecule type" value="Genomic_DNA"/>
</dbReference>
<keyword evidence="1" id="KW-0732">Signal</keyword>
<dbReference type="Gramene" id="ONK77859">
    <property type="protein sequence ID" value="ONK77859"/>
    <property type="gene ID" value="A4U43_C02F11530"/>
</dbReference>
<evidence type="ECO:0000313" key="2">
    <source>
        <dbReference type="EMBL" id="ONK77859.1"/>
    </source>
</evidence>
<evidence type="ECO:0000313" key="3">
    <source>
        <dbReference type="Proteomes" id="UP000243459"/>
    </source>
</evidence>
<accession>A0A5P1FLM4</accession>
<sequence>MYRSNLHHVFWTAFGEPCKPSEIIVNQSKTGRVIEQKPEFQVTVTNKCSCPQFNVVVKCFGLSSIEPVDSNVIKKIDDVRCVLNNGKPIAPGLNVEFKYAWATPQDFPVGSCRTLVKRLLRYRMQLEL</sequence>
<protein>
    <submittedName>
        <fullName evidence="2">Uncharacterized protein</fullName>
    </submittedName>
</protein>
<dbReference type="PANTHER" id="PTHR33184">
    <property type="entry name" value="PROTEIN TAPETUM DETERMINANT 1-LIKE-RELATED"/>
    <property type="match status" value="1"/>
</dbReference>
<keyword evidence="3" id="KW-1185">Reference proteome</keyword>
<reference evidence="3" key="1">
    <citation type="journal article" date="2017" name="Nat. Commun.">
        <title>The asparagus genome sheds light on the origin and evolution of a young Y chromosome.</title>
        <authorList>
            <person name="Harkess A."/>
            <person name="Zhou J."/>
            <person name="Xu C."/>
            <person name="Bowers J.E."/>
            <person name="Van der Hulst R."/>
            <person name="Ayyampalayam S."/>
            <person name="Mercati F."/>
            <person name="Riccardi P."/>
            <person name="McKain M.R."/>
            <person name="Kakrana A."/>
            <person name="Tang H."/>
            <person name="Ray J."/>
            <person name="Groenendijk J."/>
            <person name="Arikit S."/>
            <person name="Mathioni S.M."/>
            <person name="Nakano M."/>
            <person name="Shan H."/>
            <person name="Telgmann-Rauber A."/>
            <person name="Kanno A."/>
            <person name="Yue Z."/>
            <person name="Chen H."/>
            <person name="Li W."/>
            <person name="Chen Y."/>
            <person name="Xu X."/>
            <person name="Zhang Y."/>
            <person name="Luo S."/>
            <person name="Chen H."/>
            <person name="Gao J."/>
            <person name="Mao Z."/>
            <person name="Pires J.C."/>
            <person name="Luo M."/>
            <person name="Kudrna D."/>
            <person name="Wing R.A."/>
            <person name="Meyers B.C."/>
            <person name="Yi K."/>
            <person name="Kong H."/>
            <person name="Lavrijsen P."/>
            <person name="Sunseri F."/>
            <person name="Falavigna A."/>
            <person name="Ye Y."/>
            <person name="Leebens-Mack J.H."/>
            <person name="Chen G."/>
        </authorList>
    </citation>
    <scope>NUCLEOTIDE SEQUENCE [LARGE SCALE GENOMIC DNA]</scope>
    <source>
        <strain evidence="3">cv. DH0086</strain>
    </source>
</reference>